<dbReference type="EMBL" id="JADBDZ010000001">
    <property type="protein sequence ID" value="MBE1535788.1"/>
    <property type="molecule type" value="Genomic_DNA"/>
</dbReference>
<dbReference type="Pfam" id="PF21997">
    <property type="entry name" value="DUF6928"/>
    <property type="match status" value="1"/>
</dbReference>
<organism evidence="1 2">
    <name type="scientific">Actinomadura algeriensis</name>
    <dbReference type="NCBI Taxonomy" id="1679523"/>
    <lineage>
        <taxon>Bacteria</taxon>
        <taxon>Bacillati</taxon>
        <taxon>Actinomycetota</taxon>
        <taxon>Actinomycetes</taxon>
        <taxon>Streptosporangiales</taxon>
        <taxon>Thermomonosporaceae</taxon>
        <taxon>Actinomadura</taxon>
    </lineage>
</organism>
<dbReference type="InterPro" id="IPR053847">
    <property type="entry name" value="DUF6928"/>
</dbReference>
<sequence>MAWSVALACASAGEPAEVFRPGLRPDPDAAARIARGLHPAGGLTETGDTVLDFALWPYEDELFVGAFGAARDERALLVCDRRLFGLDDDARRVADTAAAALPGARCGVLVLHNVVRGCWFRWYEDAELRRDVFLTAEDGVIVDQGARLPAERPFWRALDAGAPDVPLPFDPERFGLALAAAHMFGRGIADRGKDGFLPLELPLRRFKFGRRDRAGAGAAR</sequence>
<evidence type="ECO:0000313" key="2">
    <source>
        <dbReference type="Proteomes" id="UP000627838"/>
    </source>
</evidence>
<comment type="caution">
    <text evidence="1">The sequence shown here is derived from an EMBL/GenBank/DDBJ whole genome shotgun (WGS) entry which is preliminary data.</text>
</comment>
<dbReference type="RefSeq" id="WP_192761928.1">
    <property type="nucleotide sequence ID" value="NZ_JADBDZ010000001.1"/>
</dbReference>
<dbReference type="Proteomes" id="UP000627838">
    <property type="component" value="Unassembled WGS sequence"/>
</dbReference>
<evidence type="ECO:0000313" key="1">
    <source>
        <dbReference type="EMBL" id="MBE1535788.1"/>
    </source>
</evidence>
<name>A0ABR9JZI0_9ACTN</name>
<protein>
    <submittedName>
        <fullName evidence="1">Uncharacterized protein</fullName>
    </submittedName>
</protein>
<reference evidence="1 2" key="1">
    <citation type="submission" date="2020-10" db="EMBL/GenBank/DDBJ databases">
        <title>Sequencing the genomes of 1000 actinobacteria strains.</title>
        <authorList>
            <person name="Klenk H.-P."/>
        </authorList>
    </citation>
    <scope>NUCLEOTIDE SEQUENCE [LARGE SCALE GENOMIC DNA]</scope>
    <source>
        <strain evidence="1 2">DSM 46744</strain>
    </source>
</reference>
<accession>A0ABR9JZI0</accession>
<gene>
    <name evidence="1" type="ORF">H4W34_005621</name>
</gene>
<keyword evidence="2" id="KW-1185">Reference proteome</keyword>
<proteinExistence type="predicted"/>